<name>A0A1U9ZRH0_9ACTN</name>
<organism evidence="2 3">
    <name type="scientific">[Actinomadura] parvosata subsp. kistnae</name>
    <dbReference type="NCBI Taxonomy" id="1909395"/>
    <lineage>
        <taxon>Bacteria</taxon>
        <taxon>Bacillati</taxon>
        <taxon>Actinomycetota</taxon>
        <taxon>Actinomycetes</taxon>
        <taxon>Streptosporangiales</taxon>
        <taxon>Streptosporangiaceae</taxon>
        <taxon>Nonomuraea</taxon>
    </lineage>
</organism>
<protein>
    <submittedName>
        <fullName evidence="2">Uncharacterized protein</fullName>
    </submittedName>
</protein>
<dbReference type="Proteomes" id="UP000190797">
    <property type="component" value="Chromosome"/>
</dbReference>
<dbReference type="KEGG" id="noa:BKM31_02590"/>
<reference evidence="3" key="1">
    <citation type="journal article" date="2017" name="Med. Chem. Commun.">
        <title>Nonomuraea sp. ATCC 55076 harbours the largest actinomycete chromosome to date and the kistamicin biosynthetic gene cluster.</title>
        <authorList>
            <person name="Nazari B."/>
            <person name="Forneris C.C."/>
            <person name="Gibson M.I."/>
            <person name="Moon K."/>
            <person name="Schramma K.R."/>
            <person name="Seyedsayamdost M.R."/>
        </authorList>
    </citation>
    <scope>NUCLEOTIDE SEQUENCE [LARGE SCALE GENOMIC DNA]</scope>
    <source>
        <strain evidence="3">ATCC 55076</strain>
    </source>
</reference>
<dbReference type="EMBL" id="CP017717">
    <property type="protein sequence ID" value="AQZ60550.1"/>
    <property type="molecule type" value="Genomic_DNA"/>
</dbReference>
<evidence type="ECO:0000256" key="1">
    <source>
        <dbReference type="SAM" id="MobiDB-lite"/>
    </source>
</evidence>
<gene>
    <name evidence="2" type="ORF">BKM31_02590</name>
</gene>
<evidence type="ECO:0000313" key="2">
    <source>
        <dbReference type="EMBL" id="AQZ60550.1"/>
    </source>
</evidence>
<dbReference type="AlphaFoldDB" id="A0A1U9ZRH0"/>
<accession>A0A1U9ZRH0</accession>
<feature type="compositionally biased region" description="Basic and acidic residues" evidence="1">
    <location>
        <begin position="83"/>
        <end position="100"/>
    </location>
</feature>
<feature type="region of interest" description="Disordered" evidence="1">
    <location>
        <begin position="83"/>
        <end position="112"/>
    </location>
</feature>
<evidence type="ECO:0000313" key="3">
    <source>
        <dbReference type="Proteomes" id="UP000190797"/>
    </source>
</evidence>
<proteinExistence type="predicted"/>
<sequence length="112" mass="12418">MSTITMPKPEHPTTPDVEITASAKARELRFHAPPQVSVHATAEPTGECAWGSDRTNLPDQVEPHVTYRDIHIDFRLAARLTDPHALADSERPTNFDRLEDPAPFTDPKPPSS</sequence>
<keyword evidence="3" id="KW-1185">Reference proteome</keyword>